<dbReference type="SUPFAM" id="SSF57959">
    <property type="entry name" value="Leucine zipper domain"/>
    <property type="match status" value="1"/>
</dbReference>
<dbReference type="GO" id="GO:0000977">
    <property type="term" value="F:RNA polymerase II transcription regulatory region sequence-specific DNA binding"/>
    <property type="evidence" value="ECO:0007669"/>
    <property type="project" value="TreeGrafter"/>
</dbReference>
<keyword evidence="9" id="KW-1185">Reference proteome</keyword>
<evidence type="ECO:0000256" key="2">
    <source>
        <dbReference type="ARBA" id="ARBA00023015"/>
    </source>
</evidence>
<sequence>MPMWSRFSTFFYNHNCLATDITGTAFDFALGNYSQPDLLASLTESYHPPPPDSLPDLFKNGALDAASDLDIFNDLSHDQSSDAWLALNGAGSAIDGSLDSSPETIFTMMYKESFLAATLNPLAPDPTLFPASAEPSSNSSSARPSPHSTVESTFSNDPNGPSSSASSSSSSAGSKRKRPADESPPVDGTLADKRRRNNLAAAKYRQKKVDRITELEKEVEDVSKERDELKLQLARRDAELDVLRRLLVDRK</sequence>
<protein>
    <recommendedName>
        <fullName evidence="7">BZIP domain-containing protein</fullName>
    </recommendedName>
</protein>
<feature type="domain" description="BZIP" evidence="7">
    <location>
        <begin position="193"/>
        <end position="250"/>
    </location>
</feature>
<dbReference type="PANTHER" id="PTHR13044">
    <property type="entry name" value="ACTIVATING TRANSCRIPTION FACTOR ATF 4/5"/>
    <property type="match status" value="1"/>
</dbReference>
<gene>
    <name evidence="8" type="ORF">GTA08_BOTSDO03523</name>
</gene>
<dbReference type="GO" id="GO:0001228">
    <property type="term" value="F:DNA-binding transcription activator activity, RNA polymerase II-specific"/>
    <property type="evidence" value="ECO:0007669"/>
    <property type="project" value="TreeGrafter"/>
</dbReference>
<evidence type="ECO:0000256" key="6">
    <source>
        <dbReference type="SAM" id="MobiDB-lite"/>
    </source>
</evidence>
<dbReference type="AlphaFoldDB" id="A0A8H4IV60"/>
<feature type="region of interest" description="Disordered" evidence="6">
    <location>
        <begin position="127"/>
        <end position="209"/>
    </location>
</feature>
<dbReference type="PROSITE" id="PS00036">
    <property type="entry name" value="BZIP_BASIC"/>
    <property type="match status" value="1"/>
</dbReference>
<dbReference type="InterPro" id="IPR004827">
    <property type="entry name" value="bZIP"/>
</dbReference>
<feature type="compositionally biased region" description="Low complexity" evidence="6">
    <location>
        <begin position="130"/>
        <end position="148"/>
    </location>
</feature>
<feature type="compositionally biased region" description="Low complexity" evidence="6">
    <location>
        <begin position="155"/>
        <end position="173"/>
    </location>
</feature>
<keyword evidence="3" id="KW-0238">DNA-binding</keyword>
<evidence type="ECO:0000259" key="7">
    <source>
        <dbReference type="PROSITE" id="PS50217"/>
    </source>
</evidence>
<dbReference type="GO" id="GO:0005634">
    <property type="term" value="C:nucleus"/>
    <property type="evidence" value="ECO:0007669"/>
    <property type="project" value="UniProtKB-SubCell"/>
</dbReference>
<dbReference type="PROSITE" id="PS50217">
    <property type="entry name" value="BZIP"/>
    <property type="match status" value="1"/>
</dbReference>
<evidence type="ECO:0000313" key="9">
    <source>
        <dbReference type="Proteomes" id="UP000572817"/>
    </source>
</evidence>
<comment type="caution">
    <text evidence="8">The sequence shown here is derived from an EMBL/GenBank/DDBJ whole genome shotgun (WGS) entry which is preliminary data.</text>
</comment>
<dbReference type="SMART" id="SM00338">
    <property type="entry name" value="BRLZ"/>
    <property type="match status" value="1"/>
</dbReference>
<dbReference type="Pfam" id="PF07716">
    <property type="entry name" value="bZIP_2"/>
    <property type="match status" value="1"/>
</dbReference>
<dbReference type="InterPro" id="IPR046347">
    <property type="entry name" value="bZIP_sf"/>
</dbReference>
<dbReference type="OrthoDB" id="2257100at2759"/>
<evidence type="ECO:0000256" key="1">
    <source>
        <dbReference type="ARBA" id="ARBA00004123"/>
    </source>
</evidence>
<evidence type="ECO:0000256" key="5">
    <source>
        <dbReference type="ARBA" id="ARBA00023242"/>
    </source>
</evidence>
<dbReference type="CDD" id="cd14686">
    <property type="entry name" value="bZIP"/>
    <property type="match status" value="1"/>
</dbReference>
<comment type="subcellular location">
    <subcellularLocation>
        <location evidence="1">Nucleus</location>
    </subcellularLocation>
</comment>
<keyword evidence="5" id="KW-0539">Nucleus</keyword>
<dbReference type="Proteomes" id="UP000572817">
    <property type="component" value="Unassembled WGS sequence"/>
</dbReference>
<dbReference type="PANTHER" id="PTHR13044:SF14">
    <property type="entry name" value="CRYPTOCEPHAL, ISOFORM A"/>
    <property type="match status" value="1"/>
</dbReference>
<evidence type="ECO:0000256" key="3">
    <source>
        <dbReference type="ARBA" id="ARBA00023125"/>
    </source>
</evidence>
<evidence type="ECO:0000313" key="8">
    <source>
        <dbReference type="EMBL" id="KAF4308180.1"/>
    </source>
</evidence>
<organism evidence="8 9">
    <name type="scientific">Botryosphaeria dothidea</name>
    <dbReference type="NCBI Taxonomy" id="55169"/>
    <lineage>
        <taxon>Eukaryota</taxon>
        <taxon>Fungi</taxon>
        <taxon>Dikarya</taxon>
        <taxon>Ascomycota</taxon>
        <taxon>Pezizomycotina</taxon>
        <taxon>Dothideomycetes</taxon>
        <taxon>Dothideomycetes incertae sedis</taxon>
        <taxon>Botryosphaeriales</taxon>
        <taxon>Botryosphaeriaceae</taxon>
        <taxon>Botryosphaeria</taxon>
    </lineage>
</organism>
<proteinExistence type="predicted"/>
<name>A0A8H4IV60_9PEZI</name>
<reference evidence="8" key="1">
    <citation type="submission" date="2020-04" db="EMBL/GenBank/DDBJ databases">
        <title>Genome Assembly and Annotation of Botryosphaeria dothidea sdau 11-99, a Latent Pathogen of Apple Fruit Ring Rot in China.</title>
        <authorList>
            <person name="Yu C."/>
            <person name="Diao Y."/>
            <person name="Lu Q."/>
            <person name="Zhao J."/>
            <person name="Cui S."/>
            <person name="Peng C."/>
            <person name="He B."/>
            <person name="Liu H."/>
        </authorList>
    </citation>
    <scope>NUCLEOTIDE SEQUENCE [LARGE SCALE GENOMIC DNA]</scope>
    <source>
        <strain evidence="8">Sdau11-99</strain>
    </source>
</reference>
<accession>A0A8H4IV60</accession>
<dbReference type="Gene3D" id="1.20.5.170">
    <property type="match status" value="1"/>
</dbReference>
<evidence type="ECO:0000256" key="4">
    <source>
        <dbReference type="ARBA" id="ARBA00023163"/>
    </source>
</evidence>
<keyword evidence="2" id="KW-0805">Transcription regulation</keyword>
<dbReference type="EMBL" id="WWBZ02000022">
    <property type="protein sequence ID" value="KAF4308180.1"/>
    <property type="molecule type" value="Genomic_DNA"/>
</dbReference>
<keyword evidence="4" id="KW-0804">Transcription</keyword>